<evidence type="ECO:0000259" key="1">
    <source>
        <dbReference type="Pfam" id="PF12684"/>
    </source>
</evidence>
<reference evidence="2" key="1">
    <citation type="journal article" date="2015" name="Appl. Environ. Microbiol.">
        <title>Discovery of a conjugative megaplasmid in Bifidobacterium breve.</title>
        <authorList>
            <person name="Bottacini F."/>
            <person name="O'Connell Motherway M."/>
            <person name="Casey E."/>
            <person name="McDonnell B."/>
            <person name="Mahony J."/>
            <person name="Ventura M."/>
            <person name="van Sinderen D."/>
        </authorList>
    </citation>
    <scope>NUCLEOTIDE SEQUENCE</scope>
    <source>
        <strain evidence="2">JCM 7017</strain>
        <plasmid evidence="2">megaplasmid pMP7017</plasmid>
    </source>
</reference>
<evidence type="ECO:0000313" key="2">
    <source>
        <dbReference type="EMBL" id="AIW55184.1"/>
    </source>
</evidence>
<dbReference type="Gene3D" id="3.90.320.10">
    <property type="match status" value="1"/>
</dbReference>
<name>A0A0A0UWN6_BIFBR</name>
<protein>
    <submittedName>
        <fullName evidence="2">Exonuclease VIII</fullName>
    </submittedName>
</protein>
<keyword evidence="2" id="KW-0378">Hydrolase</keyword>
<dbReference type="AlphaFoldDB" id="A0A0A0UWN6"/>
<geneLocation type="plasmid" evidence="2">
    <name>megaplasmid pMP7017</name>
</geneLocation>
<feature type="domain" description="Putative exodeoxyribonuclease 8 PDDEXK-like" evidence="1">
    <location>
        <begin position="23"/>
        <end position="264"/>
    </location>
</feature>
<accession>A0A0A0UWN6</accession>
<keyword evidence="2" id="KW-0614">Plasmid</keyword>
<keyword evidence="2" id="KW-0540">Nuclease</keyword>
<proteinExistence type="predicted"/>
<gene>
    <name evidence="2" type="ORF">B7017_p0130</name>
</gene>
<dbReference type="GO" id="GO:0004527">
    <property type="term" value="F:exonuclease activity"/>
    <property type="evidence" value="ECO:0007669"/>
    <property type="project" value="UniProtKB-KW"/>
</dbReference>
<dbReference type="Pfam" id="PF12684">
    <property type="entry name" value="DUF3799"/>
    <property type="match status" value="1"/>
</dbReference>
<dbReference type="RefSeq" id="WP_052791207.1">
    <property type="nucleotide sequence ID" value="NZ_JAWWYB010000005.1"/>
</dbReference>
<keyword evidence="2" id="KW-0269">Exonuclease</keyword>
<sequence length="309" mass="34708">MPYAKILDIDDTEYFKLKAIDQSQLKQFIKSPHYWAYKRLNDDYAPTDAQKFGTAFHAFLLGTSDVVCLPEGETFRSKDNQDWRDEQIACGNIVVSYSDMQTLKRMRDGIAKTSQRDDCVDFMGMIEEGTVEQCIVWEDGPTGLQLKAKPDLIPVGTDFLVDLKTAQKADKESFAKEVVNWGYHIQTVFYRAAVGACEPGAFDRGADVPNTMQFWVFAKTDDCNWNPYSISANNEIAANAATSIRQALLGLATKIEAADKAGYCKDIEDPLDAAAQYILDKGEPKKVEEVEFQTWQLLETENMIVNLSA</sequence>
<organism evidence="2">
    <name type="scientific">Bifidobacterium breve</name>
    <dbReference type="NCBI Taxonomy" id="1685"/>
    <lineage>
        <taxon>Bacteria</taxon>
        <taxon>Bacillati</taxon>
        <taxon>Actinomycetota</taxon>
        <taxon>Actinomycetes</taxon>
        <taxon>Bifidobacteriales</taxon>
        <taxon>Bifidobacteriaceae</taxon>
        <taxon>Bifidobacterium</taxon>
    </lineage>
</organism>
<dbReference type="InterPro" id="IPR024432">
    <property type="entry name" value="Put_RecE_PDDEXK-like_dom"/>
</dbReference>
<dbReference type="EMBL" id="KM406416">
    <property type="protein sequence ID" value="AIW55184.1"/>
    <property type="molecule type" value="Genomic_DNA"/>
</dbReference>
<dbReference type="InterPro" id="IPR011604">
    <property type="entry name" value="PDDEXK-like_dom_sf"/>
</dbReference>